<dbReference type="InterPro" id="IPR003018">
    <property type="entry name" value="GAF"/>
</dbReference>
<dbReference type="PANTHER" id="PTHR43156">
    <property type="entry name" value="STAGE II SPORULATION PROTEIN E-RELATED"/>
    <property type="match status" value="1"/>
</dbReference>
<evidence type="ECO:0000259" key="2">
    <source>
        <dbReference type="SMART" id="SM00065"/>
    </source>
</evidence>
<organism evidence="4 5">
    <name type="scientific">Actinocatenispora rupis</name>
    <dbReference type="NCBI Taxonomy" id="519421"/>
    <lineage>
        <taxon>Bacteria</taxon>
        <taxon>Bacillati</taxon>
        <taxon>Actinomycetota</taxon>
        <taxon>Actinomycetes</taxon>
        <taxon>Micromonosporales</taxon>
        <taxon>Micromonosporaceae</taxon>
        <taxon>Actinocatenispora</taxon>
    </lineage>
</organism>
<accession>A0A8J3NG17</accession>
<dbReference type="SUPFAM" id="SSF81606">
    <property type="entry name" value="PP2C-like"/>
    <property type="match status" value="1"/>
</dbReference>
<dbReference type="SMART" id="SM00065">
    <property type="entry name" value="GAF"/>
    <property type="match status" value="1"/>
</dbReference>
<dbReference type="Pfam" id="PF07228">
    <property type="entry name" value="SpoIIE"/>
    <property type="match status" value="1"/>
</dbReference>
<dbReference type="InterPro" id="IPR052016">
    <property type="entry name" value="Bact_Sigma-Reg"/>
</dbReference>
<dbReference type="SUPFAM" id="SSF55781">
    <property type="entry name" value="GAF domain-like"/>
    <property type="match status" value="1"/>
</dbReference>
<gene>
    <name evidence="4" type="ORF">Aru02nite_63740</name>
</gene>
<dbReference type="GO" id="GO:0016791">
    <property type="term" value="F:phosphatase activity"/>
    <property type="evidence" value="ECO:0007669"/>
    <property type="project" value="TreeGrafter"/>
</dbReference>
<dbReference type="SMART" id="SM00331">
    <property type="entry name" value="PP2C_SIG"/>
    <property type="match status" value="1"/>
</dbReference>
<dbReference type="InterPro" id="IPR036457">
    <property type="entry name" value="PPM-type-like_dom_sf"/>
</dbReference>
<dbReference type="Gene3D" id="3.60.40.10">
    <property type="entry name" value="PPM-type phosphatase domain"/>
    <property type="match status" value="1"/>
</dbReference>
<dbReference type="InterPro" id="IPR001932">
    <property type="entry name" value="PPM-type_phosphatase-like_dom"/>
</dbReference>
<name>A0A8J3NG17_9ACTN</name>
<protein>
    <submittedName>
        <fullName evidence="4">Cyclic diguanylate phosphodiesterase</fullName>
    </submittedName>
</protein>
<sequence>MAEVDEAADRLRRIELLADSDLSELDAPELLTELLDRIRGLLDVDTAVVLLADRTGTELTAAAAAGLEEEVRQGVRVPLGQGFAGRVAADRQPLVLQRIDSHTVVNPLLWEKGLHSLLGVPLVCAGDLVGVLHVGTLRRREFDDTDLHMLQLAADRLAAAIRVRQSSADRAAAAALQRGLLPGRLPSLPGVDLAARYVPDPDDGVGGDWYDVFTLDSGHLCLVMGDVVGHGLRAAMVMGRLRSALRAYALEVADPAEVLTRLDRTIQHFEEEITATLVYVVVDPALDRFRVSVAGHPLPVLYSGGGAALLDVPVDLPVGVVPDVTRRTSTVHLTPDAVLCLYTDGLVEGRDLPVAAGQEVLRRELTPAAAPMVCARLMSALIGGRGAEDDVALLVLCRTPLKADDHPD</sequence>
<keyword evidence="1" id="KW-0378">Hydrolase</keyword>
<dbReference type="Pfam" id="PF13185">
    <property type="entry name" value="GAF_2"/>
    <property type="match status" value="1"/>
</dbReference>
<dbReference type="PANTHER" id="PTHR43156:SF2">
    <property type="entry name" value="STAGE II SPORULATION PROTEIN E"/>
    <property type="match status" value="1"/>
</dbReference>
<comment type="caution">
    <text evidence="4">The sequence shown here is derived from an EMBL/GenBank/DDBJ whole genome shotgun (WGS) entry which is preliminary data.</text>
</comment>
<feature type="domain" description="PPM-type phosphatase" evidence="3">
    <location>
        <begin position="188"/>
        <end position="398"/>
    </location>
</feature>
<evidence type="ECO:0000259" key="3">
    <source>
        <dbReference type="SMART" id="SM00331"/>
    </source>
</evidence>
<dbReference type="RefSeq" id="WP_203663825.1">
    <property type="nucleotide sequence ID" value="NZ_BAAAZM010000022.1"/>
</dbReference>
<dbReference type="AlphaFoldDB" id="A0A8J3NG17"/>
<evidence type="ECO:0000313" key="5">
    <source>
        <dbReference type="Proteomes" id="UP000612808"/>
    </source>
</evidence>
<evidence type="ECO:0000256" key="1">
    <source>
        <dbReference type="ARBA" id="ARBA00022801"/>
    </source>
</evidence>
<dbReference type="InterPro" id="IPR029016">
    <property type="entry name" value="GAF-like_dom_sf"/>
</dbReference>
<feature type="domain" description="GAF" evidence="2">
    <location>
        <begin position="26"/>
        <end position="171"/>
    </location>
</feature>
<proteinExistence type="predicted"/>
<reference evidence="4" key="1">
    <citation type="submission" date="2021-01" db="EMBL/GenBank/DDBJ databases">
        <title>Whole genome shotgun sequence of Actinocatenispora rupis NBRC 107355.</title>
        <authorList>
            <person name="Komaki H."/>
            <person name="Tamura T."/>
        </authorList>
    </citation>
    <scope>NUCLEOTIDE SEQUENCE</scope>
    <source>
        <strain evidence="4">NBRC 107355</strain>
    </source>
</reference>
<keyword evidence="5" id="KW-1185">Reference proteome</keyword>
<evidence type="ECO:0000313" key="4">
    <source>
        <dbReference type="EMBL" id="GID15485.1"/>
    </source>
</evidence>
<dbReference type="Gene3D" id="3.30.450.40">
    <property type="match status" value="1"/>
</dbReference>
<dbReference type="Proteomes" id="UP000612808">
    <property type="component" value="Unassembled WGS sequence"/>
</dbReference>
<dbReference type="EMBL" id="BOMB01000043">
    <property type="protein sequence ID" value="GID15485.1"/>
    <property type="molecule type" value="Genomic_DNA"/>
</dbReference>